<protein>
    <recommendedName>
        <fullName evidence="4">Intradiol ring-cleavage dioxygenases domain-containing protein</fullName>
    </recommendedName>
</protein>
<dbReference type="Proteomes" id="UP000191285">
    <property type="component" value="Unassembled WGS sequence"/>
</dbReference>
<keyword evidence="1" id="KW-0732">Signal</keyword>
<evidence type="ECO:0000313" key="2">
    <source>
        <dbReference type="EMBL" id="OQE26490.1"/>
    </source>
</evidence>
<dbReference type="AlphaFoldDB" id="A0A1V6TKP0"/>
<dbReference type="OrthoDB" id="121380at2759"/>
<evidence type="ECO:0000313" key="3">
    <source>
        <dbReference type="Proteomes" id="UP000191285"/>
    </source>
</evidence>
<feature type="signal peptide" evidence="1">
    <location>
        <begin position="1"/>
        <end position="20"/>
    </location>
</feature>
<organism evidence="2 3">
    <name type="scientific">Penicillium steckii</name>
    <dbReference type="NCBI Taxonomy" id="303698"/>
    <lineage>
        <taxon>Eukaryota</taxon>
        <taxon>Fungi</taxon>
        <taxon>Dikarya</taxon>
        <taxon>Ascomycota</taxon>
        <taxon>Pezizomycotina</taxon>
        <taxon>Eurotiomycetes</taxon>
        <taxon>Eurotiomycetidae</taxon>
        <taxon>Eurotiales</taxon>
        <taxon>Aspergillaceae</taxon>
        <taxon>Penicillium</taxon>
    </lineage>
</organism>
<evidence type="ECO:0008006" key="4">
    <source>
        <dbReference type="Google" id="ProtNLM"/>
    </source>
</evidence>
<dbReference type="SUPFAM" id="SSF49482">
    <property type="entry name" value="Aromatic compound dioxygenase"/>
    <property type="match status" value="1"/>
</dbReference>
<dbReference type="Gene3D" id="2.60.130.10">
    <property type="entry name" value="Aromatic compound dioxygenase"/>
    <property type="match status" value="1"/>
</dbReference>
<gene>
    <name evidence="2" type="ORF">PENSTE_c005G00509</name>
</gene>
<dbReference type="EMBL" id="MLKD01000005">
    <property type="protein sequence ID" value="OQE26490.1"/>
    <property type="molecule type" value="Genomic_DNA"/>
</dbReference>
<name>A0A1V6TKP0_9EURO</name>
<accession>A0A1V6TKP0</accession>
<dbReference type="GO" id="GO:0016702">
    <property type="term" value="F:oxidoreductase activity, acting on single donors with incorporation of molecular oxygen, incorporation of two atoms of oxygen"/>
    <property type="evidence" value="ECO:0007669"/>
    <property type="project" value="InterPro"/>
</dbReference>
<dbReference type="GO" id="GO:0005506">
    <property type="term" value="F:iron ion binding"/>
    <property type="evidence" value="ECO:0007669"/>
    <property type="project" value="InterPro"/>
</dbReference>
<evidence type="ECO:0000256" key="1">
    <source>
        <dbReference type="SAM" id="SignalP"/>
    </source>
</evidence>
<proteinExistence type="predicted"/>
<dbReference type="STRING" id="303698.A0A1V6TKP0"/>
<dbReference type="PANTHER" id="PTHR34315">
    <property type="match status" value="1"/>
</dbReference>
<dbReference type="InterPro" id="IPR015889">
    <property type="entry name" value="Intradiol_dOase_core"/>
</dbReference>
<dbReference type="CDD" id="cd03457">
    <property type="entry name" value="intradiol_dioxygenase_like"/>
    <property type="match status" value="1"/>
</dbReference>
<sequence length="351" mass="38349">MRTSLISLFAFATAIGTVTAHPERHDHSNVAHNSHSFSRRNDKCAGKIEQRRDAALKKRRSIIGKRDDSASSLDHYKYDELHNKTCLLAPDTIFGPYDVDGELHRHDVREGQEGINLYLDLGLIDVETCEPLPDAWLTIWACNATGSYSGYTGINPDTVSVLDGWTTREDGTTDDETFLRGISKSNEAGIAEFLTIFPGYYESRTTHIHVTVQSNVTGDDTGYSDAATQHVGQLFFPEELINSVYKFSPYHAHLSTLNRTLNSEDSVYKVANTDGYSAIISIELLGETLAEGLIGYITIGVNKSASAISTTGTDVNVQGYLPTVSLSSGAQAAANTNDIAQGYRANGMRKV</sequence>
<reference evidence="3" key="1">
    <citation type="journal article" date="2017" name="Nat. Microbiol.">
        <title>Global analysis of biosynthetic gene clusters reveals vast potential of secondary metabolite production in Penicillium species.</title>
        <authorList>
            <person name="Nielsen J.C."/>
            <person name="Grijseels S."/>
            <person name="Prigent S."/>
            <person name="Ji B."/>
            <person name="Dainat J."/>
            <person name="Nielsen K.F."/>
            <person name="Frisvad J.C."/>
            <person name="Workman M."/>
            <person name="Nielsen J."/>
        </authorList>
    </citation>
    <scope>NUCLEOTIDE SEQUENCE [LARGE SCALE GENOMIC DNA]</scope>
    <source>
        <strain evidence="3">IBT 24891</strain>
    </source>
</reference>
<comment type="caution">
    <text evidence="2">The sequence shown here is derived from an EMBL/GenBank/DDBJ whole genome shotgun (WGS) entry which is preliminary data.</text>
</comment>
<dbReference type="PANTHER" id="PTHR34315:SF1">
    <property type="entry name" value="INTRADIOL RING-CLEAVAGE DIOXYGENASES DOMAIN-CONTAINING PROTEIN-RELATED"/>
    <property type="match status" value="1"/>
</dbReference>
<keyword evidence="3" id="KW-1185">Reference proteome</keyword>
<feature type="chain" id="PRO_5013139348" description="Intradiol ring-cleavage dioxygenases domain-containing protein" evidence="1">
    <location>
        <begin position="21"/>
        <end position="351"/>
    </location>
</feature>